<keyword evidence="3" id="KW-1185">Reference proteome</keyword>
<feature type="region of interest" description="Disordered" evidence="1">
    <location>
        <begin position="368"/>
        <end position="388"/>
    </location>
</feature>
<accession>A0A5J9VWZ0</accession>
<comment type="caution">
    <text evidence="2">The sequence shown here is derived from an EMBL/GenBank/DDBJ whole genome shotgun (WGS) entry which is preliminary data.</text>
</comment>
<dbReference type="EMBL" id="RWGY01000007">
    <property type="protein sequence ID" value="TVU39600.1"/>
    <property type="molecule type" value="Genomic_DNA"/>
</dbReference>
<dbReference type="Gramene" id="TVU39600">
    <property type="protein sequence ID" value="TVU39600"/>
    <property type="gene ID" value="EJB05_13026"/>
</dbReference>
<protein>
    <submittedName>
        <fullName evidence="2">Uncharacterized protein</fullName>
    </submittedName>
</protein>
<evidence type="ECO:0000313" key="2">
    <source>
        <dbReference type="EMBL" id="TVU39600.1"/>
    </source>
</evidence>
<organism evidence="2 3">
    <name type="scientific">Eragrostis curvula</name>
    <name type="common">weeping love grass</name>
    <dbReference type="NCBI Taxonomy" id="38414"/>
    <lineage>
        <taxon>Eukaryota</taxon>
        <taxon>Viridiplantae</taxon>
        <taxon>Streptophyta</taxon>
        <taxon>Embryophyta</taxon>
        <taxon>Tracheophyta</taxon>
        <taxon>Spermatophyta</taxon>
        <taxon>Magnoliopsida</taxon>
        <taxon>Liliopsida</taxon>
        <taxon>Poales</taxon>
        <taxon>Poaceae</taxon>
        <taxon>PACMAD clade</taxon>
        <taxon>Chloridoideae</taxon>
        <taxon>Eragrostideae</taxon>
        <taxon>Eragrostidinae</taxon>
        <taxon>Eragrostis</taxon>
    </lineage>
</organism>
<sequence length="388" mass="42574">MGSASSKSSPKRVFSLRSVAPAAALIFLVLVFVAGAISTLHHNGGGAVVVVNDWDTSRPWAPPPSSSSRKMLRDDCIGRKQQRRRTPPGVADVMNVAKQRLPRGLAHETTNLEMEASLAGDPLKSASAAAAPAPESAKKNEKHQKSLLAVPVGIKNKAAVDKLVSKFFLASDDQFSVMLFHYDGAVESWSDLAWSRRAVHVSAPGQTKLWFAKRFLHPDVVAEYEYVFLWDEDLEVDSFDPARYLAVVRREGLEVSQPALDRASEIHHAHTARSALDVDVHRGAGWVEVMAPVFSRDAWRCAWRMLGYCARGDRAVSVGVVDSEYVLHRGVPVLGDGDGGKDNGGRGAVRWRSFKEMQIFEKRWEKAVAEDESWTDPYAAQPPAPSSP</sequence>
<dbReference type="AlphaFoldDB" id="A0A5J9VWZ0"/>
<feature type="compositionally biased region" description="Low complexity" evidence="1">
    <location>
        <begin position="123"/>
        <end position="135"/>
    </location>
</feature>
<name>A0A5J9VWZ0_9POAL</name>
<evidence type="ECO:0000256" key="1">
    <source>
        <dbReference type="SAM" id="MobiDB-lite"/>
    </source>
</evidence>
<reference evidence="2 3" key="1">
    <citation type="journal article" date="2019" name="Sci. Rep.">
        <title>A high-quality genome of Eragrostis curvula grass provides insights into Poaceae evolution and supports new strategies to enhance forage quality.</title>
        <authorList>
            <person name="Carballo J."/>
            <person name="Santos B.A.C.M."/>
            <person name="Zappacosta D."/>
            <person name="Garbus I."/>
            <person name="Selva J.P."/>
            <person name="Gallo C.A."/>
            <person name="Diaz A."/>
            <person name="Albertini E."/>
            <person name="Caccamo M."/>
            <person name="Echenique V."/>
        </authorList>
    </citation>
    <scope>NUCLEOTIDE SEQUENCE [LARGE SCALE GENOMIC DNA]</scope>
    <source>
        <strain evidence="3">cv. Victoria</strain>
        <tissue evidence="2">Leaf</tissue>
    </source>
</reference>
<feature type="non-terminal residue" evidence="2">
    <location>
        <position position="1"/>
    </location>
</feature>
<gene>
    <name evidence="2" type="ORF">EJB05_13026</name>
</gene>
<dbReference type="Pfam" id="PF05212">
    <property type="entry name" value="DUF707"/>
    <property type="match status" value="1"/>
</dbReference>
<dbReference type="PANTHER" id="PTHR31210:SF84">
    <property type="entry name" value="OS07G0414700 PROTEIN"/>
    <property type="match status" value="1"/>
</dbReference>
<dbReference type="PANTHER" id="PTHR31210">
    <property type="entry name" value="OS06G0731900 PROTEIN"/>
    <property type="match status" value="1"/>
</dbReference>
<dbReference type="Proteomes" id="UP000324897">
    <property type="component" value="Chromosome 4"/>
</dbReference>
<dbReference type="InterPro" id="IPR007877">
    <property type="entry name" value="DUF707"/>
</dbReference>
<feature type="region of interest" description="Disordered" evidence="1">
    <location>
        <begin position="123"/>
        <end position="144"/>
    </location>
</feature>
<dbReference type="OrthoDB" id="658422at2759"/>
<proteinExistence type="predicted"/>
<evidence type="ECO:0000313" key="3">
    <source>
        <dbReference type="Proteomes" id="UP000324897"/>
    </source>
</evidence>